<accession>A0A5C5XGG7</accession>
<comment type="caution">
    <text evidence="1">The sequence shown here is derived from an EMBL/GenBank/DDBJ whole genome shotgun (WGS) entry which is preliminary data.</text>
</comment>
<dbReference type="OrthoDB" id="277831at2"/>
<evidence type="ECO:0008006" key="3">
    <source>
        <dbReference type="Google" id="ProtNLM"/>
    </source>
</evidence>
<dbReference type="EMBL" id="SJPG01000001">
    <property type="protein sequence ID" value="TWT62157.1"/>
    <property type="molecule type" value="Genomic_DNA"/>
</dbReference>
<reference evidence="1 2" key="1">
    <citation type="submission" date="2019-02" db="EMBL/GenBank/DDBJ databases">
        <title>Deep-cultivation of Planctomycetes and their phenomic and genomic characterization uncovers novel biology.</title>
        <authorList>
            <person name="Wiegand S."/>
            <person name="Jogler M."/>
            <person name="Boedeker C."/>
            <person name="Pinto D."/>
            <person name="Vollmers J."/>
            <person name="Rivas-Marin E."/>
            <person name="Kohn T."/>
            <person name="Peeters S.H."/>
            <person name="Heuer A."/>
            <person name="Rast P."/>
            <person name="Oberbeckmann S."/>
            <person name="Bunk B."/>
            <person name="Jeske O."/>
            <person name="Meyerdierks A."/>
            <person name="Storesund J.E."/>
            <person name="Kallscheuer N."/>
            <person name="Luecker S."/>
            <person name="Lage O.M."/>
            <person name="Pohl T."/>
            <person name="Merkel B.J."/>
            <person name="Hornburger P."/>
            <person name="Mueller R.-W."/>
            <person name="Bruemmer F."/>
            <person name="Labrenz M."/>
            <person name="Spormann A.M."/>
            <person name="Op Den Camp H."/>
            <person name="Overmann J."/>
            <person name="Amann R."/>
            <person name="Jetten M.S.M."/>
            <person name="Mascher T."/>
            <person name="Medema M.H."/>
            <person name="Devos D.P."/>
            <person name="Kaster A.-K."/>
            <person name="Ovreas L."/>
            <person name="Rohde M."/>
            <person name="Galperin M.Y."/>
            <person name="Jogler C."/>
        </authorList>
    </citation>
    <scope>NUCLEOTIDE SEQUENCE [LARGE SCALE GENOMIC DNA]</scope>
    <source>
        <strain evidence="1 2">Pan54</strain>
    </source>
</reference>
<name>A0A5C5XGG7_9PLAN</name>
<protein>
    <recommendedName>
        <fullName evidence="3">Flagellin N-methylase</fullName>
    </recommendedName>
</protein>
<dbReference type="RefSeq" id="WP_146504045.1">
    <property type="nucleotide sequence ID" value="NZ_SJPG01000001.1"/>
</dbReference>
<keyword evidence="2" id="KW-1185">Reference proteome</keyword>
<proteinExistence type="predicted"/>
<evidence type="ECO:0000313" key="1">
    <source>
        <dbReference type="EMBL" id="TWT62157.1"/>
    </source>
</evidence>
<dbReference type="AlphaFoldDB" id="A0A5C5XGG7"/>
<organism evidence="1 2">
    <name type="scientific">Rubinisphaera italica</name>
    <dbReference type="NCBI Taxonomy" id="2527969"/>
    <lineage>
        <taxon>Bacteria</taxon>
        <taxon>Pseudomonadati</taxon>
        <taxon>Planctomycetota</taxon>
        <taxon>Planctomycetia</taxon>
        <taxon>Planctomycetales</taxon>
        <taxon>Planctomycetaceae</taxon>
        <taxon>Rubinisphaera</taxon>
    </lineage>
</organism>
<gene>
    <name evidence="1" type="ORF">Pan54_28980</name>
</gene>
<dbReference type="Proteomes" id="UP000316095">
    <property type="component" value="Unassembled WGS sequence"/>
</dbReference>
<sequence>MPDTFEQEVLAVYDWVDAQVAAASPRCDISGRCCRFKDYGHKLFLTRIEADILFRKELPTEHNTPEKTAREAVNQACPYQHKGLCTARENRPTGCRIFFCDPAYDEKCCEITEAAILQLKKLHEKYHKPWEYNELSHFFDQSNREFLSNEPNERVDSKSSL</sequence>
<evidence type="ECO:0000313" key="2">
    <source>
        <dbReference type="Proteomes" id="UP000316095"/>
    </source>
</evidence>